<feature type="transmembrane region" description="Helical" evidence="12">
    <location>
        <begin position="89"/>
        <end position="111"/>
    </location>
</feature>
<evidence type="ECO:0000256" key="4">
    <source>
        <dbReference type="ARBA" id="ARBA00021581"/>
    </source>
</evidence>
<dbReference type="Pfam" id="PF02673">
    <property type="entry name" value="BacA"/>
    <property type="match status" value="1"/>
</dbReference>
<evidence type="ECO:0000313" key="13">
    <source>
        <dbReference type="EMBL" id="CAB4679815.1"/>
    </source>
</evidence>
<dbReference type="PANTHER" id="PTHR30622:SF4">
    <property type="entry name" value="UNDECAPRENYL-DIPHOSPHATASE"/>
    <property type="match status" value="1"/>
</dbReference>
<evidence type="ECO:0000256" key="12">
    <source>
        <dbReference type="SAM" id="Phobius"/>
    </source>
</evidence>
<evidence type="ECO:0000256" key="6">
    <source>
        <dbReference type="ARBA" id="ARBA00022692"/>
    </source>
</evidence>
<keyword evidence="9 12" id="KW-0472">Membrane</keyword>
<dbReference type="EMBL" id="CAEZWW010000149">
    <property type="protein sequence ID" value="CAB4679815.1"/>
    <property type="molecule type" value="Genomic_DNA"/>
</dbReference>
<comment type="subcellular location">
    <subcellularLocation>
        <location evidence="1">Cell membrane</location>
        <topology evidence="1">Multi-pass membrane protein</topology>
    </subcellularLocation>
</comment>
<evidence type="ECO:0000256" key="3">
    <source>
        <dbReference type="ARBA" id="ARBA00012374"/>
    </source>
</evidence>
<feature type="transmembrane region" description="Helical" evidence="12">
    <location>
        <begin position="253"/>
        <end position="272"/>
    </location>
</feature>
<evidence type="ECO:0000256" key="5">
    <source>
        <dbReference type="ARBA" id="ARBA00022475"/>
    </source>
</evidence>
<dbReference type="NCBIfam" id="TIGR00753">
    <property type="entry name" value="undec_PP_bacA"/>
    <property type="match status" value="1"/>
</dbReference>
<reference evidence="13" key="1">
    <citation type="submission" date="2020-05" db="EMBL/GenBank/DDBJ databases">
        <authorList>
            <person name="Chiriac C."/>
            <person name="Salcher M."/>
            <person name="Ghai R."/>
            <person name="Kavagutti S V."/>
        </authorList>
    </citation>
    <scope>NUCLEOTIDE SEQUENCE</scope>
</reference>
<organism evidence="13">
    <name type="scientific">freshwater metagenome</name>
    <dbReference type="NCBI Taxonomy" id="449393"/>
    <lineage>
        <taxon>unclassified sequences</taxon>
        <taxon>metagenomes</taxon>
        <taxon>ecological metagenomes</taxon>
    </lineage>
</organism>
<dbReference type="PANTHER" id="PTHR30622">
    <property type="entry name" value="UNDECAPRENYL-DIPHOSPHATASE"/>
    <property type="match status" value="1"/>
</dbReference>
<dbReference type="GO" id="GO:0050380">
    <property type="term" value="F:undecaprenyl-diphosphatase activity"/>
    <property type="evidence" value="ECO:0007669"/>
    <property type="project" value="UniProtKB-EC"/>
</dbReference>
<proteinExistence type="inferred from homology"/>
<dbReference type="InterPro" id="IPR003824">
    <property type="entry name" value="UppP"/>
</dbReference>
<sequence length="274" mass="29499">MTISWFEAVVLGIVQGLTEFLPISSSAHILVLSQLFGWEDPGAAFTAVTQIGTELAVIVFFWRDIVRIVGTWARSLVNRDLRSNIDARMGWYIIIGTIPIAVLGLAFSSQIETAARNLWLVAFTLIVFGLILGFADRIGSKIRTLAALSGKDGIILGFGQALALIPGVSRSGSTISVGLFLGYTREAAARYAFLLAVPAVLASGLYETTKIGSDSSVTWGPTILATIIAFFVGLVVIAWLLRWVSTRSYTPFVIYRVVAGVLIMILLVTGKLTA</sequence>
<feature type="transmembrane region" description="Helical" evidence="12">
    <location>
        <begin position="117"/>
        <end position="135"/>
    </location>
</feature>
<dbReference type="GO" id="GO:0005886">
    <property type="term" value="C:plasma membrane"/>
    <property type="evidence" value="ECO:0007669"/>
    <property type="project" value="UniProtKB-SubCell"/>
</dbReference>
<name>A0A6J6N4Q2_9ZZZZ</name>
<feature type="transmembrane region" description="Helical" evidence="12">
    <location>
        <begin position="43"/>
        <end position="62"/>
    </location>
</feature>
<comment type="similarity">
    <text evidence="2">Belongs to the UppP family.</text>
</comment>
<feature type="transmembrane region" description="Helical" evidence="12">
    <location>
        <begin position="188"/>
        <end position="206"/>
    </location>
</feature>
<keyword evidence="8 12" id="KW-1133">Transmembrane helix</keyword>
<dbReference type="NCBIfam" id="NF001392">
    <property type="entry name" value="PRK00281.2-1"/>
    <property type="match status" value="1"/>
</dbReference>
<keyword evidence="6 12" id="KW-0812">Transmembrane</keyword>
<dbReference type="HAMAP" id="MF_01006">
    <property type="entry name" value="Undec_diphosphatase"/>
    <property type="match status" value="1"/>
</dbReference>
<feature type="transmembrane region" description="Helical" evidence="12">
    <location>
        <begin position="218"/>
        <end position="241"/>
    </location>
</feature>
<dbReference type="AlphaFoldDB" id="A0A6J6N4Q2"/>
<protein>
    <recommendedName>
        <fullName evidence="4">Undecaprenyl-diphosphatase</fullName>
        <ecNumber evidence="3">3.6.1.27</ecNumber>
    </recommendedName>
    <alternativeName>
        <fullName evidence="10">Undecaprenyl pyrophosphate phosphatase</fullName>
    </alternativeName>
</protein>
<keyword evidence="5" id="KW-1003">Cell membrane</keyword>
<evidence type="ECO:0000256" key="8">
    <source>
        <dbReference type="ARBA" id="ARBA00022989"/>
    </source>
</evidence>
<gene>
    <name evidence="13" type="ORF">UFOPK2310_01149</name>
</gene>
<keyword evidence="7" id="KW-0378">Hydrolase</keyword>
<evidence type="ECO:0000256" key="9">
    <source>
        <dbReference type="ARBA" id="ARBA00023136"/>
    </source>
</evidence>
<evidence type="ECO:0000256" key="1">
    <source>
        <dbReference type="ARBA" id="ARBA00004651"/>
    </source>
</evidence>
<evidence type="ECO:0000256" key="2">
    <source>
        <dbReference type="ARBA" id="ARBA00010621"/>
    </source>
</evidence>
<evidence type="ECO:0000256" key="11">
    <source>
        <dbReference type="ARBA" id="ARBA00047594"/>
    </source>
</evidence>
<evidence type="ECO:0000256" key="10">
    <source>
        <dbReference type="ARBA" id="ARBA00032707"/>
    </source>
</evidence>
<accession>A0A6J6N4Q2</accession>
<evidence type="ECO:0000256" key="7">
    <source>
        <dbReference type="ARBA" id="ARBA00022801"/>
    </source>
</evidence>
<dbReference type="EC" id="3.6.1.27" evidence="3"/>
<comment type="catalytic activity">
    <reaction evidence="11">
        <text>di-trans,octa-cis-undecaprenyl diphosphate + H2O = di-trans,octa-cis-undecaprenyl phosphate + phosphate + H(+)</text>
        <dbReference type="Rhea" id="RHEA:28094"/>
        <dbReference type="ChEBI" id="CHEBI:15377"/>
        <dbReference type="ChEBI" id="CHEBI:15378"/>
        <dbReference type="ChEBI" id="CHEBI:43474"/>
        <dbReference type="ChEBI" id="CHEBI:58405"/>
        <dbReference type="ChEBI" id="CHEBI:60392"/>
        <dbReference type="EC" id="3.6.1.27"/>
    </reaction>
</comment>